<dbReference type="InterPro" id="IPR029058">
    <property type="entry name" value="AB_hydrolase_fold"/>
</dbReference>
<keyword evidence="5" id="KW-1185">Reference proteome</keyword>
<dbReference type="InterPro" id="IPR013094">
    <property type="entry name" value="AB_hydrolase_3"/>
</dbReference>
<dbReference type="PANTHER" id="PTHR48081:SF8">
    <property type="entry name" value="ALPHA_BETA HYDROLASE FOLD-3 DOMAIN-CONTAINING PROTEIN-RELATED"/>
    <property type="match status" value="1"/>
</dbReference>
<reference evidence="4 5" key="1">
    <citation type="submission" date="2018-12" db="EMBL/GenBank/DDBJ databases">
        <authorList>
            <person name="Toschakov S.V."/>
        </authorList>
    </citation>
    <scope>NUCLEOTIDE SEQUENCE [LARGE SCALE GENOMIC DNA]</scope>
    <source>
        <strain evidence="4 5">GM2012</strain>
    </source>
</reference>
<reference evidence="4 5" key="2">
    <citation type="submission" date="2019-01" db="EMBL/GenBank/DDBJ databases">
        <title>Tautonia sociabilis, a novel thermotolerant planctomycete of Isosphaeraceae family, isolated from a 4000 m deep subterranean habitat.</title>
        <authorList>
            <person name="Kovaleva O.L."/>
            <person name="Elcheninov A.G."/>
            <person name="Van Heerden E."/>
            <person name="Toshchakov S.V."/>
            <person name="Novikov A."/>
            <person name="Bonch-Osmolovskaya E.A."/>
            <person name="Kublanov I.V."/>
        </authorList>
    </citation>
    <scope>NUCLEOTIDE SEQUENCE [LARGE SCALE GENOMIC DNA]</scope>
    <source>
        <strain evidence="4 5">GM2012</strain>
    </source>
</reference>
<evidence type="ECO:0000259" key="3">
    <source>
        <dbReference type="Pfam" id="PF07859"/>
    </source>
</evidence>
<evidence type="ECO:0000313" key="5">
    <source>
        <dbReference type="Proteomes" id="UP000280296"/>
    </source>
</evidence>
<dbReference type="OrthoDB" id="9815425at2"/>
<dbReference type="RefSeq" id="WP_126727750.1">
    <property type="nucleotide sequence ID" value="NZ_RYZH01000064.1"/>
</dbReference>
<dbReference type="Gene3D" id="3.40.50.1820">
    <property type="entry name" value="alpha/beta hydrolase"/>
    <property type="match status" value="1"/>
</dbReference>
<evidence type="ECO:0000313" key="4">
    <source>
        <dbReference type="EMBL" id="RUL83106.1"/>
    </source>
</evidence>
<dbReference type="EMBL" id="RYZH01000064">
    <property type="protein sequence ID" value="RUL83106.1"/>
    <property type="molecule type" value="Genomic_DNA"/>
</dbReference>
<dbReference type="Proteomes" id="UP000280296">
    <property type="component" value="Unassembled WGS sequence"/>
</dbReference>
<evidence type="ECO:0000256" key="1">
    <source>
        <dbReference type="ARBA" id="ARBA00010515"/>
    </source>
</evidence>
<comment type="caution">
    <text evidence="4">The sequence shown here is derived from an EMBL/GenBank/DDBJ whole genome shotgun (WGS) entry which is preliminary data.</text>
</comment>
<comment type="similarity">
    <text evidence="1">Belongs to the 'GDXG' lipolytic enzyme family.</text>
</comment>
<dbReference type="FunFam" id="3.40.50.1820:FF:000089">
    <property type="entry name" value="Alpha/beta hydrolase"/>
    <property type="match status" value="1"/>
</dbReference>
<protein>
    <submittedName>
        <fullName evidence="4">Alpha/beta hydrolase</fullName>
    </submittedName>
</protein>
<evidence type="ECO:0000256" key="2">
    <source>
        <dbReference type="ARBA" id="ARBA00022801"/>
    </source>
</evidence>
<feature type="domain" description="Alpha/beta hydrolase fold-3" evidence="3">
    <location>
        <begin position="75"/>
        <end position="280"/>
    </location>
</feature>
<organism evidence="4 5">
    <name type="scientific">Tautonia sociabilis</name>
    <dbReference type="NCBI Taxonomy" id="2080755"/>
    <lineage>
        <taxon>Bacteria</taxon>
        <taxon>Pseudomonadati</taxon>
        <taxon>Planctomycetota</taxon>
        <taxon>Planctomycetia</taxon>
        <taxon>Isosphaerales</taxon>
        <taxon>Isosphaeraceae</taxon>
        <taxon>Tautonia</taxon>
    </lineage>
</organism>
<proteinExistence type="inferred from homology"/>
<dbReference type="GO" id="GO:0016787">
    <property type="term" value="F:hydrolase activity"/>
    <property type="evidence" value="ECO:0007669"/>
    <property type="project" value="UniProtKB-KW"/>
</dbReference>
<dbReference type="Pfam" id="PF07859">
    <property type="entry name" value="Abhydrolase_3"/>
    <property type="match status" value="1"/>
</dbReference>
<dbReference type="SUPFAM" id="SSF53474">
    <property type="entry name" value="alpha/beta-Hydrolases"/>
    <property type="match status" value="1"/>
</dbReference>
<gene>
    <name evidence="4" type="ORF">TsocGM_22715</name>
</gene>
<dbReference type="AlphaFoldDB" id="A0A432MDU0"/>
<accession>A0A432MDU0</accession>
<sequence length="306" mass="32601">MPLDRHAQALLDLQALTGFQGFDTMPVAEARADMIARMADAPREPVARVEDRATPSGVPLRLYWPATDGNARPALLFAHGGGWVLGNLDTVDGSCRTLANASGCVVASVDYRLAPEHPFPAAIDDTLDAFRFLLAEAGALGVDPSRVAVGGDSAGGNLAIASCLKARELGEPLPAFQLLIYPVADSSCSTPSFEEFATGFGLTRNAMRYYWRQYAPRPEDAEHPLASILRADLAGLPPAFVLTAEYDPLRDEGEQLARRLQDAGVPATLRRFDGQIHGFFHLGHLIPDGKTAIAEAASALRSALGA</sequence>
<keyword evidence="2 4" id="KW-0378">Hydrolase</keyword>
<dbReference type="PANTHER" id="PTHR48081">
    <property type="entry name" value="AB HYDROLASE SUPERFAMILY PROTEIN C4A8.06C"/>
    <property type="match status" value="1"/>
</dbReference>
<dbReference type="InterPro" id="IPR050300">
    <property type="entry name" value="GDXG_lipolytic_enzyme"/>
</dbReference>
<name>A0A432MDU0_9BACT</name>